<dbReference type="AlphaFoldDB" id="C4JFK6"/>
<dbReference type="RefSeq" id="XP_002541504.1">
    <property type="nucleotide sequence ID" value="XM_002541458.1"/>
</dbReference>
<accession>C4JFK6</accession>
<dbReference type="EMBL" id="CH476615">
    <property type="protein sequence ID" value="EEP76171.1"/>
    <property type="molecule type" value="Genomic_DNA"/>
</dbReference>
<keyword evidence="2" id="KW-1185">Reference proteome</keyword>
<dbReference type="HOGENOM" id="CLU_2689645_0_0_1"/>
<protein>
    <submittedName>
        <fullName evidence="1">Uncharacterized protein</fullName>
    </submittedName>
</protein>
<dbReference type="VEuPathDB" id="FungiDB:UREG_01020"/>
<organism evidence="1 2">
    <name type="scientific">Uncinocarpus reesii (strain UAMH 1704)</name>
    <dbReference type="NCBI Taxonomy" id="336963"/>
    <lineage>
        <taxon>Eukaryota</taxon>
        <taxon>Fungi</taxon>
        <taxon>Dikarya</taxon>
        <taxon>Ascomycota</taxon>
        <taxon>Pezizomycotina</taxon>
        <taxon>Eurotiomycetes</taxon>
        <taxon>Eurotiomycetidae</taxon>
        <taxon>Onygenales</taxon>
        <taxon>Onygenaceae</taxon>
        <taxon>Uncinocarpus</taxon>
    </lineage>
</organism>
<evidence type="ECO:0000313" key="2">
    <source>
        <dbReference type="Proteomes" id="UP000002058"/>
    </source>
</evidence>
<name>C4JFK6_UNCRE</name>
<evidence type="ECO:0000313" key="1">
    <source>
        <dbReference type="EMBL" id="EEP76171.1"/>
    </source>
</evidence>
<reference evidence="2" key="1">
    <citation type="journal article" date="2009" name="Genome Res.">
        <title>Comparative genomic analyses of the human fungal pathogens Coccidioides and their relatives.</title>
        <authorList>
            <person name="Sharpton T.J."/>
            <person name="Stajich J.E."/>
            <person name="Rounsley S.D."/>
            <person name="Gardner M.J."/>
            <person name="Wortman J.R."/>
            <person name="Jordar V.S."/>
            <person name="Maiti R."/>
            <person name="Kodira C.D."/>
            <person name="Neafsey D.E."/>
            <person name="Zeng Q."/>
            <person name="Hung C.-Y."/>
            <person name="McMahan C."/>
            <person name="Muszewska A."/>
            <person name="Grynberg M."/>
            <person name="Mandel M.A."/>
            <person name="Kellner E.M."/>
            <person name="Barker B.M."/>
            <person name="Galgiani J.N."/>
            <person name="Orbach M.J."/>
            <person name="Kirkland T.N."/>
            <person name="Cole G.T."/>
            <person name="Henn M.R."/>
            <person name="Birren B.W."/>
            <person name="Taylor J.W."/>
        </authorList>
    </citation>
    <scope>NUCLEOTIDE SEQUENCE [LARGE SCALE GENOMIC DNA]</scope>
    <source>
        <strain evidence="2">UAMH 1704</strain>
    </source>
</reference>
<dbReference type="GeneID" id="8438224"/>
<sequence>MSPILRPPTIGNLGFKGNIIKVPATNLVTRDIVHISIVLTGESDEIEGATDATDNNLLETRNIEWALTNGHPYR</sequence>
<dbReference type="KEGG" id="ure:UREG_01020"/>
<dbReference type="InParanoid" id="C4JFK6"/>
<proteinExistence type="predicted"/>
<gene>
    <name evidence="1" type="ORF">UREG_01020</name>
</gene>
<dbReference type="Proteomes" id="UP000002058">
    <property type="component" value="Unassembled WGS sequence"/>
</dbReference>